<evidence type="ECO:0000313" key="4">
    <source>
        <dbReference type="Proteomes" id="UP000249375"/>
    </source>
</evidence>
<feature type="transmembrane region" description="Helical" evidence="1">
    <location>
        <begin position="253"/>
        <end position="272"/>
    </location>
</feature>
<feature type="transmembrane region" description="Helical" evidence="1">
    <location>
        <begin position="195"/>
        <end position="211"/>
    </location>
</feature>
<evidence type="ECO:0000313" key="3">
    <source>
        <dbReference type="EMBL" id="QFQ13403.1"/>
    </source>
</evidence>
<dbReference type="GO" id="GO:0016747">
    <property type="term" value="F:acyltransferase activity, transferring groups other than amino-acyl groups"/>
    <property type="evidence" value="ECO:0007669"/>
    <property type="project" value="InterPro"/>
</dbReference>
<protein>
    <recommendedName>
        <fullName evidence="2">Acyltransferase 3 domain-containing protein</fullName>
    </recommendedName>
</protein>
<gene>
    <name evidence="3" type="ORF">C7Y71_010480</name>
</gene>
<proteinExistence type="predicted"/>
<reference evidence="3 4" key="1">
    <citation type="submission" date="2018-11" db="EMBL/GenBank/DDBJ databases">
        <authorList>
            <person name="Na S.W."/>
            <person name="Baik M."/>
        </authorList>
    </citation>
    <scope>NUCLEOTIDE SEQUENCE [LARGE SCALE GENOMIC DNA]</scope>
    <source>
        <strain evidence="3 4">E39</strain>
    </source>
</reference>
<dbReference type="PANTHER" id="PTHR37312">
    <property type="entry name" value="MEMBRANE-BOUND ACYLTRANSFERASE YKRP-RELATED"/>
    <property type="match status" value="1"/>
</dbReference>
<dbReference type="InterPro" id="IPR002656">
    <property type="entry name" value="Acyl_transf_3_dom"/>
</dbReference>
<feature type="transmembrane region" description="Helical" evidence="1">
    <location>
        <begin position="284"/>
        <end position="303"/>
    </location>
</feature>
<sequence length="325" mass="37924">MTQRDLSIDFMRCIGMVLIVLAHSISPDTVLFHVRAFDVPLMVFVSGLCFAGKEIHSYKSFIWKRTKRLLIPTYLFFIAYFLLVLIFKLAGIDFGITRKHVIGSFLLETGYSWGWIIKVFLLVAILTPFMLWLSKCIKQFIAIFCLLLIALQTYLVSTKFCMDNYFIREFVLYGLGYGIVFLAATGLKERNIKEITIWCISIVSLFIYYHINNGWSGIIPINNYKYPPTSYFIFYGIGISLLLYQLRKFFTPFINKFTVFIGSHTLWIYLYHTPFFNVCTKLNFSWTIKFPILLLGGIVLAYLQEKAAIWLNKKYPCGFWKYLIG</sequence>
<keyword evidence="4" id="KW-1185">Reference proteome</keyword>
<dbReference type="OrthoDB" id="9816048at2"/>
<organism evidence="3 4">
    <name type="scientific">Pseudoprevotella muciniphila</name>
    <dbReference type="NCBI Taxonomy" id="2133944"/>
    <lineage>
        <taxon>Bacteria</taxon>
        <taxon>Pseudomonadati</taxon>
        <taxon>Bacteroidota</taxon>
        <taxon>Bacteroidia</taxon>
        <taxon>Bacteroidales</taxon>
        <taxon>Prevotellaceae</taxon>
        <taxon>Pseudoprevotella</taxon>
    </lineage>
</organism>
<dbReference type="Pfam" id="PF01757">
    <property type="entry name" value="Acyl_transf_3"/>
    <property type="match status" value="1"/>
</dbReference>
<dbReference type="KEGG" id="alq:C7Y71_010480"/>
<evidence type="ECO:0000256" key="1">
    <source>
        <dbReference type="SAM" id="Phobius"/>
    </source>
</evidence>
<dbReference type="InterPro" id="IPR052734">
    <property type="entry name" value="Nod_factor_acetyltransferase"/>
</dbReference>
<feature type="transmembrane region" description="Helical" evidence="1">
    <location>
        <begin position="231"/>
        <end position="246"/>
    </location>
</feature>
<name>A0A5P8E8W2_9BACT</name>
<feature type="transmembrane region" description="Helical" evidence="1">
    <location>
        <begin position="73"/>
        <end position="92"/>
    </location>
</feature>
<feature type="transmembrane region" description="Helical" evidence="1">
    <location>
        <begin position="140"/>
        <end position="158"/>
    </location>
</feature>
<dbReference type="EMBL" id="CP033459">
    <property type="protein sequence ID" value="QFQ13403.1"/>
    <property type="molecule type" value="Genomic_DNA"/>
</dbReference>
<keyword evidence="1" id="KW-1133">Transmembrane helix</keyword>
<feature type="domain" description="Acyltransferase 3" evidence="2">
    <location>
        <begin position="6"/>
        <end position="303"/>
    </location>
</feature>
<dbReference type="AlphaFoldDB" id="A0A5P8E8W2"/>
<keyword evidence="1" id="KW-0812">Transmembrane</keyword>
<evidence type="ECO:0000259" key="2">
    <source>
        <dbReference type="Pfam" id="PF01757"/>
    </source>
</evidence>
<dbReference type="PANTHER" id="PTHR37312:SF1">
    <property type="entry name" value="MEMBRANE-BOUND ACYLTRANSFERASE YKRP-RELATED"/>
    <property type="match status" value="1"/>
</dbReference>
<feature type="transmembrane region" description="Helical" evidence="1">
    <location>
        <begin position="170"/>
        <end position="188"/>
    </location>
</feature>
<feature type="transmembrane region" description="Helical" evidence="1">
    <location>
        <begin position="112"/>
        <end position="133"/>
    </location>
</feature>
<accession>A0A5P8E8W2</accession>
<dbReference type="RefSeq" id="WP_111897633.1">
    <property type="nucleotide sequence ID" value="NZ_CP033459.1"/>
</dbReference>
<dbReference type="Proteomes" id="UP000249375">
    <property type="component" value="Chromosome"/>
</dbReference>
<keyword evidence="1" id="KW-0472">Membrane</keyword>